<feature type="compositionally biased region" description="Low complexity" evidence="18">
    <location>
        <begin position="751"/>
        <end position="763"/>
    </location>
</feature>
<keyword evidence="15" id="KW-0539">Nucleus</keyword>
<keyword evidence="12" id="KW-0408">Iron</keyword>
<dbReference type="InterPro" id="IPR001810">
    <property type="entry name" value="F-box_dom"/>
</dbReference>
<dbReference type="Pfam" id="PF17811">
    <property type="entry name" value="JHD"/>
    <property type="match status" value="1"/>
</dbReference>
<dbReference type="Pfam" id="PF16866">
    <property type="entry name" value="PHD_4"/>
    <property type="match status" value="1"/>
</dbReference>
<dbReference type="EC" id="1.14.11.27" evidence="4"/>
<protein>
    <recommendedName>
        <fullName evidence="4">[histone H3]-dimethyl-L-lysine(36) demethylase</fullName>
        <ecNumber evidence="4">1.14.11.27</ecNumber>
    </recommendedName>
</protein>
<evidence type="ECO:0000256" key="16">
    <source>
        <dbReference type="ARBA" id="ARBA00047915"/>
    </source>
</evidence>
<keyword evidence="8" id="KW-0862">Zinc</keyword>
<feature type="domain" description="JmjC" evidence="21">
    <location>
        <begin position="142"/>
        <end position="310"/>
    </location>
</feature>
<feature type="compositionally biased region" description="Pro residues" evidence="18">
    <location>
        <begin position="794"/>
        <end position="808"/>
    </location>
</feature>
<gene>
    <name evidence="22" type="ORF">CAPTEDRAFT_226024</name>
</gene>
<dbReference type="Gene3D" id="3.30.40.10">
    <property type="entry name" value="Zinc/RING finger domain, C3HC4 (zinc finger)"/>
    <property type="match status" value="1"/>
</dbReference>
<dbReference type="GO" id="GO:0003677">
    <property type="term" value="F:DNA binding"/>
    <property type="evidence" value="ECO:0007669"/>
    <property type="project" value="InterPro"/>
</dbReference>
<comment type="cofactor">
    <cofactor evidence="1">
        <name>Fe(2+)</name>
        <dbReference type="ChEBI" id="CHEBI:29033"/>
    </cofactor>
</comment>
<dbReference type="FunFam" id="2.60.120.650:FF:000005">
    <property type="entry name" value="lysine-specific demethylase 2A isoform X1"/>
    <property type="match status" value="1"/>
</dbReference>
<evidence type="ECO:0000256" key="10">
    <source>
        <dbReference type="ARBA" id="ARBA00022964"/>
    </source>
</evidence>
<dbReference type="InterPro" id="IPR013083">
    <property type="entry name" value="Znf_RING/FYVE/PHD"/>
</dbReference>
<dbReference type="SMART" id="SM00367">
    <property type="entry name" value="LRR_CC"/>
    <property type="match status" value="4"/>
</dbReference>
<dbReference type="PROSITE" id="PS51058">
    <property type="entry name" value="ZF_CXXC"/>
    <property type="match status" value="1"/>
</dbReference>
<evidence type="ECO:0000256" key="1">
    <source>
        <dbReference type="ARBA" id="ARBA00001954"/>
    </source>
</evidence>
<feature type="domain" description="PHD-type" evidence="19">
    <location>
        <begin position="605"/>
        <end position="668"/>
    </location>
</feature>
<keyword evidence="11" id="KW-0560">Oxidoreductase</keyword>
<dbReference type="OrthoDB" id="5876800at2759"/>
<keyword evidence="6" id="KW-0479">Metal-binding</keyword>
<comment type="subcellular location">
    <subcellularLocation>
        <location evidence="2">Nucleus</location>
    </subcellularLocation>
</comment>
<feature type="compositionally biased region" description="Polar residues" evidence="18">
    <location>
        <begin position="816"/>
        <end position="837"/>
    </location>
</feature>
<evidence type="ECO:0000256" key="9">
    <source>
        <dbReference type="ARBA" id="ARBA00022853"/>
    </source>
</evidence>
<evidence type="ECO:0000256" key="2">
    <source>
        <dbReference type="ARBA" id="ARBA00004123"/>
    </source>
</evidence>
<dbReference type="EMBL" id="AMQN01012652">
    <property type="status" value="NOT_ANNOTATED_CDS"/>
    <property type="molecule type" value="Genomic_DNA"/>
</dbReference>
<accession>R7TJM6</accession>
<reference evidence="24" key="1">
    <citation type="submission" date="2012-12" db="EMBL/GenBank/DDBJ databases">
        <authorList>
            <person name="Hellsten U."/>
            <person name="Grimwood J."/>
            <person name="Chapman J.A."/>
            <person name="Shapiro H."/>
            <person name="Aerts A."/>
            <person name="Otillar R.P."/>
            <person name="Terry A.Y."/>
            <person name="Boore J.L."/>
            <person name="Simakov O."/>
            <person name="Marletaz F."/>
            <person name="Cho S.-J."/>
            <person name="Edsinger-Gonzales E."/>
            <person name="Havlak P."/>
            <person name="Kuo D.-H."/>
            <person name="Larsson T."/>
            <person name="Lv J."/>
            <person name="Arendt D."/>
            <person name="Savage R."/>
            <person name="Osoegawa K."/>
            <person name="de Jong P."/>
            <person name="Lindberg D.R."/>
            <person name="Seaver E.C."/>
            <person name="Weisblat D.A."/>
            <person name="Putnam N.H."/>
            <person name="Grigoriev I.V."/>
            <person name="Rokhsar D.S."/>
        </authorList>
    </citation>
    <scope>NUCLEOTIDE SEQUENCE</scope>
    <source>
        <strain evidence="24">I ESC-2004</strain>
    </source>
</reference>
<feature type="region of interest" description="Disordered" evidence="18">
    <location>
        <begin position="508"/>
        <end position="552"/>
    </location>
</feature>
<feature type="domain" description="CXXC-type" evidence="20">
    <location>
        <begin position="552"/>
        <end position="598"/>
    </location>
</feature>
<keyword evidence="13" id="KW-0805">Transcription regulation</keyword>
<dbReference type="SUPFAM" id="SSF52047">
    <property type="entry name" value="RNI-like"/>
    <property type="match status" value="1"/>
</dbReference>
<evidence type="ECO:0000256" key="8">
    <source>
        <dbReference type="ARBA" id="ARBA00022833"/>
    </source>
</evidence>
<sequence length="1198" mass="135236">MLVGEANNMRLRPKERKVYDDCVADEEIEGRRTFSVASKLDSDLYSSKLVKEVQGSELNMRYMQSNGFSTPLLVKDKTGLGMRVPSENFTVNDVKQCVGSRRQLDVMDVSTQTAMEMSMKEWVRYYTADERDRLLNVISLEFSHTRLENYVEQPEVVRQLDWVDRVWPSYYKDCQTETTNILDKMKYPKVQKYCLMSVKGCYTDFHIDMGGTSVWYHILKGRKIFWLIPPTDVNLALYEQWTLSGKQGDIFFGDKVSQCQRIELEAGWTFFIPTGWIHAVYTPDDSLVFGGNFLHTFNAQMQIRVWDVENTTHVPGKFRYPYFTELHWYVLQRYVSQLMGKEHRTKSKEEMNLMQDDDLMKIDLDYVKNNKESEEGYSSPQSPLEADHNYVSSPAVSVAKSEQSSSGLSSCASSLESKNNDLVSHIYQEMIRPVSVKLEDCLLQDKSKLLSSIHGKPWVHLVQNEMQGLQTILDWVKQLPVNKRSVPKDILDPDLLIQDAEKLLKQHSDDDPHLAVTGEPILKGQSRKGNKVSYYSKTPKQKQKGQNKSSATRRRRVRCRACEPCTRDDCRECSFCKDMKKYGGPGRMKQTCFCRQCISPVLPTSSVCVICSVDQRTEEEETTLMECGVCWEVVHPRCLREHQPELTNEGLINEDLPNSWECPKCCICGQQELCNVRSRSSPLVLIVNCFLISQPRVPKGLAKAKRNDSLSNDSVKEVKRLKMTDRGDEKEEGEVRVAEVVLVKLPTPQPDCSDSSDSDSSCSSRKRQTKPPLKSPPKRVSSRSDSSPQRKSRPPTPPQQQPPPPEAPPGGKLTSRGRQAVTSHPVNSHPASPNNSKGGDAKPPPKEGQRSLGGGKEEEKSAEDSPKGGGGGEGAGQPLPGTSTTEASDSPRKECSLSPMYVVRPAPISPPPKTVPQKDDAPHSLSRAEWMRVFQLLSPKDLACCMCVCKTFHRWCLSPLLWENISLERRRIRKTHLLGIVVRQPKKLNLNWTNINRQQMEWLMPRLPHLQELQLSGNAWGSVSALCSFICPLLTSVDLSWLQGFGDPALRDLVSPPIDRRPGLDDTVSRLHRLTTLCLAGTDISIESVKVILKHCPLVKSLDMSYCARLSNTAIAELTAPSANTKQNLTSINLTGCSKLTGKLFAFVEKFERLEQIVLRGCPSVSLDACKAFVIKMRELDSVDVQMKDEKCFKITRK</sequence>
<keyword evidence="24" id="KW-1185">Reference proteome</keyword>
<evidence type="ECO:0000256" key="7">
    <source>
        <dbReference type="ARBA" id="ARBA00022771"/>
    </source>
</evidence>
<dbReference type="Proteomes" id="UP000014760">
    <property type="component" value="Unassembled WGS sequence"/>
</dbReference>
<dbReference type="InterPro" id="IPR003347">
    <property type="entry name" value="JmjC_dom"/>
</dbReference>
<evidence type="ECO:0000256" key="6">
    <source>
        <dbReference type="ARBA" id="ARBA00022723"/>
    </source>
</evidence>
<reference evidence="23" key="3">
    <citation type="submission" date="2015-06" db="UniProtKB">
        <authorList>
            <consortium name="EnsemblMetazoa"/>
        </authorList>
    </citation>
    <scope>IDENTIFICATION</scope>
</reference>
<dbReference type="Pfam" id="PF12937">
    <property type="entry name" value="F-box-like"/>
    <property type="match status" value="1"/>
</dbReference>
<dbReference type="GO" id="GO:0008270">
    <property type="term" value="F:zinc ion binding"/>
    <property type="evidence" value="ECO:0007669"/>
    <property type="project" value="UniProtKB-KW"/>
</dbReference>
<proteinExistence type="inferred from homology"/>
<evidence type="ECO:0000256" key="13">
    <source>
        <dbReference type="ARBA" id="ARBA00023015"/>
    </source>
</evidence>
<dbReference type="STRING" id="283909.R7TJM6"/>
<evidence type="ECO:0000256" key="11">
    <source>
        <dbReference type="ARBA" id="ARBA00023002"/>
    </source>
</evidence>
<keyword evidence="5" id="KW-0678">Repressor</keyword>
<dbReference type="InterPro" id="IPR006553">
    <property type="entry name" value="Leu-rich_rpt_Cys-con_subtyp"/>
</dbReference>
<evidence type="ECO:0000256" key="15">
    <source>
        <dbReference type="ARBA" id="ARBA00023242"/>
    </source>
</evidence>
<name>R7TJM6_CAPTE</name>
<evidence type="ECO:0000256" key="17">
    <source>
        <dbReference type="PROSITE-ProRule" id="PRU00509"/>
    </source>
</evidence>
<dbReference type="Pfam" id="PF13621">
    <property type="entry name" value="Cupin_8"/>
    <property type="match status" value="1"/>
</dbReference>
<keyword evidence="9" id="KW-0156">Chromatin regulator</keyword>
<evidence type="ECO:0000259" key="21">
    <source>
        <dbReference type="PROSITE" id="PS51184"/>
    </source>
</evidence>
<dbReference type="SMART" id="SM00558">
    <property type="entry name" value="JmjC"/>
    <property type="match status" value="1"/>
</dbReference>
<dbReference type="FunCoup" id="R7TJM6">
    <property type="interactions" value="1026"/>
</dbReference>
<keyword evidence="7 17" id="KW-0863">Zinc-finger</keyword>
<organism evidence="22">
    <name type="scientific">Capitella teleta</name>
    <name type="common">Polychaete worm</name>
    <dbReference type="NCBI Taxonomy" id="283909"/>
    <lineage>
        <taxon>Eukaryota</taxon>
        <taxon>Metazoa</taxon>
        <taxon>Spiralia</taxon>
        <taxon>Lophotrochozoa</taxon>
        <taxon>Annelida</taxon>
        <taxon>Polychaeta</taxon>
        <taxon>Sedentaria</taxon>
        <taxon>Scolecida</taxon>
        <taxon>Capitellidae</taxon>
        <taxon>Capitella</taxon>
    </lineage>
</organism>
<dbReference type="EMBL" id="KB309657">
    <property type="protein sequence ID" value="ELT93702.1"/>
    <property type="molecule type" value="Genomic_DNA"/>
</dbReference>
<feature type="compositionally biased region" description="Basic residues" evidence="18">
    <location>
        <begin position="539"/>
        <end position="552"/>
    </location>
</feature>
<dbReference type="Gene3D" id="2.60.120.650">
    <property type="entry name" value="Cupin"/>
    <property type="match status" value="1"/>
</dbReference>
<evidence type="ECO:0000256" key="3">
    <source>
        <dbReference type="ARBA" id="ARBA00008037"/>
    </source>
</evidence>
<dbReference type="CDD" id="cd15555">
    <property type="entry name" value="PHD_KDM2A_2B"/>
    <property type="match status" value="1"/>
</dbReference>
<evidence type="ECO:0000313" key="22">
    <source>
        <dbReference type="EMBL" id="ELT93702.1"/>
    </source>
</evidence>
<evidence type="ECO:0000313" key="24">
    <source>
        <dbReference type="Proteomes" id="UP000014760"/>
    </source>
</evidence>
<dbReference type="InterPro" id="IPR019787">
    <property type="entry name" value="Znf_PHD-finger"/>
</dbReference>
<evidence type="ECO:0000259" key="19">
    <source>
        <dbReference type="PROSITE" id="PS50016"/>
    </source>
</evidence>
<dbReference type="Gene3D" id="1.20.58.1360">
    <property type="match status" value="1"/>
</dbReference>
<dbReference type="GO" id="GO:0005634">
    <property type="term" value="C:nucleus"/>
    <property type="evidence" value="ECO:0007669"/>
    <property type="project" value="UniProtKB-SubCell"/>
</dbReference>
<evidence type="ECO:0000313" key="23">
    <source>
        <dbReference type="EnsemblMetazoa" id="CapteP226024"/>
    </source>
</evidence>
<dbReference type="Gene3D" id="3.80.10.10">
    <property type="entry name" value="Ribonuclease Inhibitor"/>
    <property type="match status" value="1"/>
</dbReference>
<keyword evidence="14" id="KW-0804">Transcription</keyword>
<feature type="region of interest" description="Disordered" evidence="18">
    <location>
        <begin position="746"/>
        <end position="923"/>
    </location>
</feature>
<evidence type="ECO:0000256" key="14">
    <source>
        <dbReference type="ARBA" id="ARBA00023163"/>
    </source>
</evidence>
<keyword evidence="10" id="KW-0223">Dioxygenase</keyword>
<dbReference type="InterPro" id="IPR057207">
    <property type="entry name" value="FBXL15_LRR"/>
</dbReference>
<dbReference type="InterPro" id="IPR041667">
    <property type="entry name" value="Cupin_8"/>
</dbReference>
<dbReference type="Pfam" id="PF02008">
    <property type="entry name" value="zf-CXXC"/>
    <property type="match status" value="1"/>
</dbReference>
<evidence type="ECO:0000256" key="18">
    <source>
        <dbReference type="SAM" id="MobiDB-lite"/>
    </source>
</evidence>
<comment type="similarity">
    <text evidence="3">Belongs to the JHDM1 histone demethylase family.</text>
</comment>
<dbReference type="InterPro" id="IPR050690">
    <property type="entry name" value="JHDM1_Histone_Demethylase"/>
</dbReference>
<evidence type="ECO:0000256" key="12">
    <source>
        <dbReference type="ARBA" id="ARBA00023004"/>
    </source>
</evidence>
<dbReference type="Pfam" id="PF25372">
    <property type="entry name" value="DUF7885"/>
    <property type="match status" value="1"/>
</dbReference>
<dbReference type="HOGENOM" id="CLU_003540_0_0_1"/>
<dbReference type="PANTHER" id="PTHR23123">
    <property type="entry name" value="PHD/F-BOX CONTAINING PROTEIN"/>
    <property type="match status" value="1"/>
</dbReference>
<evidence type="ECO:0000256" key="5">
    <source>
        <dbReference type="ARBA" id="ARBA00022491"/>
    </source>
</evidence>
<dbReference type="AlphaFoldDB" id="R7TJM6"/>
<evidence type="ECO:0000256" key="4">
    <source>
        <dbReference type="ARBA" id="ARBA00013246"/>
    </source>
</evidence>
<dbReference type="CDD" id="cd22122">
    <property type="entry name" value="F-box_JHDM"/>
    <property type="match status" value="1"/>
</dbReference>
<dbReference type="EnsemblMetazoa" id="CapteT226024">
    <property type="protein sequence ID" value="CapteP226024"/>
    <property type="gene ID" value="CapteG226024"/>
</dbReference>
<reference evidence="22 24" key="2">
    <citation type="journal article" date="2013" name="Nature">
        <title>Insights into bilaterian evolution from three spiralian genomes.</title>
        <authorList>
            <person name="Simakov O."/>
            <person name="Marletaz F."/>
            <person name="Cho S.J."/>
            <person name="Edsinger-Gonzales E."/>
            <person name="Havlak P."/>
            <person name="Hellsten U."/>
            <person name="Kuo D.H."/>
            <person name="Larsson T."/>
            <person name="Lv J."/>
            <person name="Arendt D."/>
            <person name="Savage R."/>
            <person name="Osoegawa K."/>
            <person name="de Jong P."/>
            <person name="Grimwood J."/>
            <person name="Chapman J.A."/>
            <person name="Shapiro H."/>
            <person name="Aerts A."/>
            <person name="Otillar R.P."/>
            <person name="Terry A.Y."/>
            <person name="Boore J.L."/>
            <person name="Grigoriev I.V."/>
            <person name="Lindberg D.R."/>
            <person name="Seaver E.C."/>
            <person name="Weisblat D.A."/>
            <person name="Putnam N.H."/>
            <person name="Rokhsar D.S."/>
        </authorList>
    </citation>
    <scope>NUCLEOTIDE SEQUENCE</scope>
    <source>
        <strain evidence="22 24">I ESC-2004</strain>
    </source>
</reference>
<feature type="compositionally biased region" description="Basic and acidic residues" evidence="18">
    <location>
        <begin position="839"/>
        <end position="866"/>
    </location>
</feature>
<dbReference type="SUPFAM" id="SSF51197">
    <property type="entry name" value="Clavaminate synthase-like"/>
    <property type="match status" value="1"/>
</dbReference>
<dbReference type="CDD" id="cd21743">
    <property type="entry name" value="CTD_KDM2A_2B-like"/>
    <property type="match status" value="1"/>
</dbReference>
<dbReference type="GO" id="GO:0140680">
    <property type="term" value="F:histone H3K36me/H3K36me2 demethylase activity"/>
    <property type="evidence" value="ECO:0007669"/>
    <property type="project" value="UniProtKB-EC"/>
</dbReference>
<evidence type="ECO:0000259" key="20">
    <source>
        <dbReference type="PROSITE" id="PS51058"/>
    </source>
</evidence>
<dbReference type="PROSITE" id="PS51184">
    <property type="entry name" value="JMJC"/>
    <property type="match status" value="1"/>
</dbReference>
<dbReference type="PROSITE" id="PS50016">
    <property type="entry name" value="ZF_PHD_2"/>
    <property type="match status" value="1"/>
</dbReference>
<dbReference type="InterPro" id="IPR032675">
    <property type="entry name" value="LRR_dom_sf"/>
</dbReference>
<dbReference type="InterPro" id="IPR002857">
    <property type="entry name" value="Znf_CXXC"/>
</dbReference>
<comment type="catalytic activity">
    <reaction evidence="16">
        <text>N(6),N(6)-dimethyl-L-lysyl(36)-[histone H3] + 2 2-oxoglutarate + 2 O2 = L-lysyl(36)-[histone H3] + 2 formaldehyde + 2 succinate + 2 CO2</text>
        <dbReference type="Rhea" id="RHEA:42032"/>
        <dbReference type="Rhea" id="RHEA-COMP:9785"/>
        <dbReference type="Rhea" id="RHEA-COMP:9787"/>
        <dbReference type="ChEBI" id="CHEBI:15379"/>
        <dbReference type="ChEBI" id="CHEBI:16526"/>
        <dbReference type="ChEBI" id="CHEBI:16810"/>
        <dbReference type="ChEBI" id="CHEBI:16842"/>
        <dbReference type="ChEBI" id="CHEBI:29969"/>
        <dbReference type="ChEBI" id="CHEBI:30031"/>
        <dbReference type="ChEBI" id="CHEBI:61976"/>
        <dbReference type="EC" id="1.14.11.27"/>
    </reaction>
</comment>
<dbReference type="OMA" id="HTHLTHY"/>
<dbReference type="InterPro" id="IPR041070">
    <property type="entry name" value="JHD"/>
</dbReference>